<dbReference type="GO" id="GO:0003676">
    <property type="term" value="F:nucleic acid binding"/>
    <property type="evidence" value="ECO:0007669"/>
    <property type="project" value="InterPro"/>
</dbReference>
<evidence type="ECO:0000313" key="3">
    <source>
        <dbReference type="Proteomes" id="UP000177199"/>
    </source>
</evidence>
<evidence type="ECO:0000259" key="1">
    <source>
        <dbReference type="Pfam" id="PF13482"/>
    </source>
</evidence>
<dbReference type="InterPro" id="IPR038720">
    <property type="entry name" value="YprB_RNase_H-like_dom"/>
</dbReference>
<accession>A0A1F7HIS8</accession>
<dbReference type="Proteomes" id="UP000177199">
    <property type="component" value="Unassembled WGS sequence"/>
</dbReference>
<comment type="caution">
    <text evidence="2">The sequence shown here is derived from an EMBL/GenBank/DDBJ whole genome shotgun (WGS) entry which is preliminary data.</text>
</comment>
<protein>
    <recommendedName>
        <fullName evidence="1">YprB ribonuclease H-like domain-containing protein</fullName>
    </recommendedName>
</protein>
<dbReference type="Pfam" id="PF13482">
    <property type="entry name" value="RNase_H_2"/>
    <property type="match status" value="1"/>
</dbReference>
<feature type="domain" description="YprB ribonuclease H-like" evidence="1">
    <location>
        <begin position="7"/>
        <end position="150"/>
    </location>
</feature>
<dbReference type="Gene3D" id="3.30.420.10">
    <property type="entry name" value="Ribonuclease H-like superfamily/Ribonuclease H"/>
    <property type="match status" value="1"/>
</dbReference>
<reference evidence="2 3" key="1">
    <citation type="journal article" date="2016" name="Nat. Commun.">
        <title>Thousands of microbial genomes shed light on interconnected biogeochemical processes in an aquifer system.</title>
        <authorList>
            <person name="Anantharaman K."/>
            <person name="Brown C.T."/>
            <person name="Hug L.A."/>
            <person name="Sharon I."/>
            <person name="Castelle C.J."/>
            <person name="Probst A.J."/>
            <person name="Thomas B.C."/>
            <person name="Singh A."/>
            <person name="Wilkins M.J."/>
            <person name="Karaoz U."/>
            <person name="Brodie E.L."/>
            <person name="Williams K.H."/>
            <person name="Hubbard S.S."/>
            <person name="Banfield J.F."/>
        </authorList>
    </citation>
    <scope>NUCLEOTIDE SEQUENCE [LARGE SCALE GENOMIC DNA]</scope>
</reference>
<name>A0A1F7HIS8_9BACT</name>
<gene>
    <name evidence="2" type="ORF">A3F29_02490</name>
</gene>
<dbReference type="InterPro" id="IPR012337">
    <property type="entry name" value="RNaseH-like_sf"/>
</dbReference>
<dbReference type="InterPro" id="IPR036397">
    <property type="entry name" value="RNaseH_sf"/>
</dbReference>
<proteinExistence type="predicted"/>
<evidence type="ECO:0000313" key="2">
    <source>
        <dbReference type="EMBL" id="OGK30995.1"/>
    </source>
</evidence>
<dbReference type="EMBL" id="MFZV01000033">
    <property type="protein sequence ID" value="OGK30995.1"/>
    <property type="molecule type" value="Genomic_DNA"/>
</dbReference>
<dbReference type="AlphaFoldDB" id="A0A1F7HIS8"/>
<sequence>MKKLPVILDLETQKKFREVKDHKNLGVSLVGIYDYATKSYSAYLENELTKLFTILENSSYIIGFNIISFDIPVLQEYYPGKLSNFPAFDLLDDIREKIGKRYSLNYLTFATLGKKKSGHGLQAVDFFREGNIEALKAYCLKDVELTKELFEYGIKHGQIFYMNEIGKVPIIVSWKKYLSEQNKNDTHLTLPF</sequence>
<dbReference type="SUPFAM" id="SSF53098">
    <property type="entry name" value="Ribonuclease H-like"/>
    <property type="match status" value="1"/>
</dbReference>
<organism evidence="2 3">
    <name type="scientific">Candidatus Roizmanbacteria bacterium RIFCSPHIGHO2_12_FULL_33_9</name>
    <dbReference type="NCBI Taxonomy" id="1802045"/>
    <lineage>
        <taxon>Bacteria</taxon>
        <taxon>Candidatus Roizmaniibacteriota</taxon>
    </lineage>
</organism>